<evidence type="ECO:0008006" key="4">
    <source>
        <dbReference type="Google" id="ProtNLM"/>
    </source>
</evidence>
<dbReference type="RefSeq" id="WP_174134362.1">
    <property type="nucleotide sequence ID" value="NZ_JABUFE010000001.1"/>
</dbReference>
<comment type="caution">
    <text evidence="2">The sequence shown here is derived from an EMBL/GenBank/DDBJ whole genome shotgun (WGS) entry which is preliminary data.</text>
</comment>
<accession>A0ABX2IKZ1</accession>
<keyword evidence="1" id="KW-0732">Signal</keyword>
<dbReference type="EMBL" id="JABUFE010000001">
    <property type="protein sequence ID" value="NSX53235.1"/>
    <property type="molecule type" value="Genomic_DNA"/>
</dbReference>
<keyword evidence="3" id="KW-1185">Reference proteome</keyword>
<gene>
    <name evidence="2" type="ORF">HRQ87_00290</name>
</gene>
<feature type="signal peptide" evidence="1">
    <location>
        <begin position="1"/>
        <end position="19"/>
    </location>
</feature>
<dbReference type="Proteomes" id="UP000777935">
    <property type="component" value="Unassembled WGS sequence"/>
</dbReference>
<organism evidence="2 3">
    <name type="scientific">Parasulfitobacter algicola</name>
    <dbReference type="NCBI Taxonomy" id="2614809"/>
    <lineage>
        <taxon>Bacteria</taxon>
        <taxon>Pseudomonadati</taxon>
        <taxon>Pseudomonadota</taxon>
        <taxon>Alphaproteobacteria</taxon>
        <taxon>Rhodobacterales</taxon>
        <taxon>Roseobacteraceae</taxon>
        <taxon>Parasulfitobacter</taxon>
    </lineage>
</organism>
<evidence type="ECO:0000313" key="3">
    <source>
        <dbReference type="Proteomes" id="UP000777935"/>
    </source>
</evidence>
<protein>
    <recommendedName>
        <fullName evidence="4">Lipoprotein</fullName>
    </recommendedName>
</protein>
<evidence type="ECO:0000313" key="2">
    <source>
        <dbReference type="EMBL" id="NSX53235.1"/>
    </source>
</evidence>
<reference evidence="2 3" key="1">
    <citation type="submission" date="2020-06" db="EMBL/GenBank/DDBJ databases">
        <title>Sulfitobacter algicola sp. nov., isolated from green algae.</title>
        <authorList>
            <person name="Wang C."/>
        </authorList>
    </citation>
    <scope>NUCLEOTIDE SEQUENCE [LARGE SCALE GENOMIC DNA]</scope>
    <source>
        <strain evidence="2 3">1151</strain>
    </source>
</reference>
<proteinExistence type="predicted"/>
<sequence length="187" mass="20534">MRIFSAFVVFLLSCSISFSEIILHETPGDLSPTRDLECIALSDITSDLTPPDLGLGVQDCMKQGRFDDAVELYIVMQLFARYDTQRVADISARQASHVLSIETSASQGEVAQKELGRAFTRFGKTGSPRHSAVCNHVGSLAPPSYHPSYMIKHGLAFIQGKPRKDFVPGFNASATWSDVLESYLKCS</sequence>
<name>A0ABX2IKZ1_9RHOB</name>
<feature type="chain" id="PRO_5047033379" description="Lipoprotein" evidence="1">
    <location>
        <begin position="20"/>
        <end position="187"/>
    </location>
</feature>
<evidence type="ECO:0000256" key="1">
    <source>
        <dbReference type="SAM" id="SignalP"/>
    </source>
</evidence>